<feature type="binding site" evidence="9">
    <location>
        <position position="50"/>
    </location>
    <ligand>
        <name>ATP</name>
        <dbReference type="ChEBI" id="CHEBI:30616"/>
    </ligand>
</feature>
<feature type="binding site" evidence="9">
    <location>
        <position position="50"/>
    </location>
    <ligand>
        <name>Mg(2+)</name>
        <dbReference type="ChEBI" id="CHEBI:18420"/>
    </ligand>
</feature>
<accession>A0A2K8NU18</accession>
<dbReference type="InterPro" id="IPR004605">
    <property type="entry name" value="DNA_helicase_Holl-junc_RuvB"/>
</dbReference>
<comment type="subunit">
    <text evidence="9">Homohexamer. Forms an RuvA(8)-RuvB(12)-Holliday junction (HJ) complex. HJ DNA is sandwiched between 2 RuvA tetramers; dsDNA enters through RuvA and exits via RuvB. An RuvB hexamer assembles on each DNA strand where it exits the tetramer. Each RuvB hexamer is contacted by two RuvA subunits (via domain III) on 2 adjacent RuvB subunits; this complex drives branch migration. In the full resolvosome a probable DNA-RuvA(4)-RuvB(12)-RuvC(2) complex forms which resolves the HJ.</text>
</comment>
<dbReference type="Gene3D" id="1.10.8.60">
    <property type="match status" value="1"/>
</dbReference>
<comment type="similarity">
    <text evidence="9">Belongs to the RuvB family.</text>
</comment>
<feature type="domain" description="AAA+ ATPase" evidence="10">
    <location>
        <begin position="35"/>
        <end position="166"/>
    </location>
</feature>
<comment type="domain">
    <text evidence="9">Has 3 domains, the large (RuvB-L) and small ATPase (RuvB-S) domains and the C-terminal head (RuvB-H) domain. The head domain binds DNA, while the ATPase domains jointly bind ATP, ADP or are empty depending on the state of the subunit in the translocation cycle. During a single DNA translocation step the structure of each domain remains the same, but their relative positions change.</text>
</comment>
<dbReference type="InterPro" id="IPR008824">
    <property type="entry name" value="RuvB-like_N"/>
</dbReference>
<feature type="binding site" evidence="9">
    <location>
        <position position="296"/>
    </location>
    <ligand>
        <name>DNA</name>
        <dbReference type="ChEBI" id="CHEBI:16991"/>
    </ligand>
</feature>
<keyword evidence="1 9" id="KW-0963">Cytoplasm</keyword>
<feature type="binding site" evidence="9">
    <location>
        <position position="51"/>
    </location>
    <ligand>
        <name>ATP</name>
        <dbReference type="ChEBI" id="CHEBI:30616"/>
    </ligand>
</feature>
<evidence type="ECO:0000256" key="7">
    <source>
        <dbReference type="ARBA" id="ARBA00023172"/>
    </source>
</evidence>
<dbReference type="GO" id="GO:0048476">
    <property type="term" value="C:Holliday junction resolvase complex"/>
    <property type="evidence" value="ECO:0007669"/>
    <property type="project" value="UniProtKB-UniRule"/>
</dbReference>
<comment type="catalytic activity">
    <reaction evidence="9">
        <text>ATP + H2O = ADP + phosphate + H(+)</text>
        <dbReference type="Rhea" id="RHEA:13065"/>
        <dbReference type="ChEBI" id="CHEBI:15377"/>
        <dbReference type="ChEBI" id="CHEBI:15378"/>
        <dbReference type="ChEBI" id="CHEBI:30616"/>
        <dbReference type="ChEBI" id="CHEBI:43474"/>
        <dbReference type="ChEBI" id="CHEBI:456216"/>
    </reaction>
</comment>
<dbReference type="PANTHER" id="PTHR42848:SF1">
    <property type="entry name" value="HOLLIDAY JUNCTION BRANCH MIGRATION COMPLEX SUBUNIT RUVB"/>
    <property type="match status" value="1"/>
</dbReference>
<sequence>MNNFRPETWAEYFGQKKIIQNLKVFVNSAIKQKKVLDHIVISGSSGMGKTSLAFLLAKILKVKMHYLNGPSLQKQSDLVSVLSFIKENDILFIDEVHALSKELLEVLYPILEDGKLNVIIGKEYNSKIINLKIPDFTLIVATTEISRLADPFLNRFPIKFELDNYNLNEIEDLIMINAQKLNLNFAPSCSKILANHSRSTPRIAINLLKRIHDFVINDDKDLVDEKYLHDILHRMEIYPKGLILNDIKYLNYLNSHKILGLNNMSQYLNLNQDHILHFIEPLLIRNSFIIRTPKGRVITEQGIEYIKNISYLK</sequence>
<feature type="binding site" evidence="9">
    <location>
        <position position="46"/>
    </location>
    <ligand>
        <name>ATP</name>
        <dbReference type="ChEBI" id="CHEBI:30616"/>
    </ligand>
</feature>
<dbReference type="SUPFAM" id="SSF52540">
    <property type="entry name" value="P-loop containing nucleoside triphosphate hydrolases"/>
    <property type="match status" value="1"/>
</dbReference>
<dbReference type="GO" id="GO:0000400">
    <property type="term" value="F:four-way junction DNA binding"/>
    <property type="evidence" value="ECO:0007669"/>
    <property type="project" value="UniProtKB-UniRule"/>
</dbReference>
<dbReference type="HAMAP" id="MF_00016">
    <property type="entry name" value="DNA_HJ_migration_RuvB"/>
    <property type="match status" value="1"/>
</dbReference>
<feature type="binding site" evidence="9">
    <location>
        <position position="165"/>
    </location>
    <ligand>
        <name>ATP</name>
        <dbReference type="ChEBI" id="CHEBI:30616"/>
    </ligand>
</feature>
<dbReference type="EMBL" id="CP024963">
    <property type="protein sequence ID" value="ATZ17345.1"/>
    <property type="molecule type" value="Genomic_DNA"/>
</dbReference>
<dbReference type="SUPFAM" id="SSF46785">
    <property type="entry name" value="Winged helix' DNA-binding domain"/>
    <property type="match status" value="1"/>
</dbReference>
<dbReference type="GO" id="GO:0016887">
    <property type="term" value="F:ATP hydrolysis activity"/>
    <property type="evidence" value="ECO:0007669"/>
    <property type="project" value="RHEA"/>
</dbReference>
<dbReference type="GO" id="GO:0005524">
    <property type="term" value="F:ATP binding"/>
    <property type="evidence" value="ECO:0007669"/>
    <property type="project" value="UniProtKB-UniRule"/>
</dbReference>
<feature type="binding site" evidence="9">
    <location>
        <position position="155"/>
    </location>
    <ligand>
        <name>ATP</name>
        <dbReference type="ChEBI" id="CHEBI:30616"/>
    </ligand>
</feature>
<dbReference type="GO" id="GO:0005737">
    <property type="term" value="C:cytoplasm"/>
    <property type="evidence" value="ECO:0007669"/>
    <property type="project" value="UniProtKB-SubCell"/>
</dbReference>
<dbReference type="CDD" id="cd00009">
    <property type="entry name" value="AAA"/>
    <property type="match status" value="1"/>
</dbReference>
<evidence type="ECO:0000313" key="11">
    <source>
        <dbReference type="EMBL" id="ATZ17345.1"/>
    </source>
</evidence>
<feature type="binding site" evidence="9">
    <location>
        <position position="49"/>
    </location>
    <ligand>
        <name>ATP</name>
        <dbReference type="ChEBI" id="CHEBI:30616"/>
    </ligand>
</feature>
<evidence type="ECO:0000313" key="12">
    <source>
        <dbReference type="Proteomes" id="UP000232063"/>
    </source>
</evidence>
<dbReference type="InterPro" id="IPR036390">
    <property type="entry name" value="WH_DNA-bd_sf"/>
</dbReference>
<protein>
    <recommendedName>
        <fullName evidence="9">Holliday junction branch migration complex subunit RuvB</fullName>
        <ecNumber evidence="9">3.6.4.-</ecNumber>
    </recommendedName>
</protein>
<dbReference type="Proteomes" id="UP000232063">
    <property type="component" value="Chromosome"/>
</dbReference>
<organism evidence="11 12">
    <name type="scientific">Williamsoniiplasma luminosum</name>
    <dbReference type="NCBI Taxonomy" id="214888"/>
    <lineage>
        <taxon>Bacteria</taxon>
        <taxon>Bacillati</taxon>
        <taxon>Mycoplasmatota</taxon>
        <taxon>Mollicutes</taxon>
        <taxon>Entomoplasmatales</taxon>
        <taxon>Williamsoniiplasma</taxon>
    </lineage>
</organism>
<dbReference type="GO" id="GO:0009378">
    <property type="term" value="F:four-way junction helicase activity"/>
    <property type="evidence" value="ECO:0007669"/>
    <property type="project" value="InterPro"/>
</dbReference>
<dbReference type="InterPro" id="IPR008823">
    <property type="entry name" value="RuvB_wg_C"/>
</dbReference>
<dbReference type="RefSeq" id="WP_025734205.1">
    <property type="nucleotide sequence ID" value="NZ_CP024963.1"/>
</dbReference>
<dbReference type="Gene3D" id="1.10.10.10">
    <property type="entry name" value="Winged helix-like DNA-binding domain superfamily/Winged helix DNA-binding domain"/>
    <property type="match status" value="1"/>
</dbReference>
<dbReference type="AlphaFoldDB" id="A0A2K8NU18"/>
<keyword evidence="5 9" id="KW-0067">ATP-binding</keyword>
<keyword evidence="11" id="KW-0347">Helicase</keyword>
<dbReference type="Gene3D" id="3.40.50.300">
    <property type="entry name" value="P-loop containing nucleotide triphosphate hydrolases"/>
    <property type="match status" value="1"/>
</dbReference>
<dbReference type="EC" id="3.6.4.-" evidence="9"/>
<keyword evidence="4 9" id="KW-0378">Hydrolase</keyword>
<dbReference type="InterPro" id="IPR036388">
    <property type="entry name" value="WH-like_DNA-bd_sf"/>
</dbReference>
<evidence type="ECO:0000256" key="2">
    <source>
        <dbReference type="ARBA" id="ARBA00022741"/>
    </source>
</evidence>
<comment type="function">
    <text evidence="9">The RuvA-RuvB-RuvC complex processes Holliday junction (HJ) DNA during genetic recombination and DNA repair, while the RuvA-RuvB complex plays an important role in the rescue of blocked DNA replication forks via replication fork reversal (RFR). RuvA specifically binds to HJ cruciform DNA, conferring on it an open structure. The RuvB hexamer acts as an ATP-dependent pump, pulling dsDNA into and through the RuvAB complex. RuvB forms 2 homohexamers on either side of HJ DNA bound by 1 or 2 RuvA tetramers; 4 subunits per hexamer contact DNA at a time. Coordinated motions by a converter formed by DNA-disengaged RuvB subunits stimulates ATP hydrolysis and nucleotide exchange. Immobilization of the converter enables RuvB to convert the ATP-contained energy into a lever motion, pulling 2 nucleotides of DNA out of the RuvA tetramer per ATP hydrolyzed, thus driving DNA branch migration. The RuvB motors rotate together with the DNA substrate, which together with the progressing nucleotide cycle form the mechanistic basis for DNA recombination by continuous HJ branch migration. Branch migration allows RuvC to scan DNA until it finds its consensus sequence, where it cleaves and resolves cruciform DNA.</text>
</comment>
<dbReference type="InterPro" id="IPR003593">
    <property type="entry name" value="AAA+_ATPase"/>
</dbReference>
<dbReference type="KEGG" id="elj:ELUMI_v1c06230"/>
<evidence type="ECO:0000259" key="10">
    <source>
        <dbReference type="SMART" id="SM00382"/>
    </source>
</evidence>
<dbReference type="GO" id="GO:0006281">
    <property type="term" value="P:DNA repair"/>
    <property type="evidence" value="ECO:0007669"/>
    <property type="project" value="UniProtKB-UniRule"/>
</dbReference>
<feature type="region of interest" description="Small ATPAse domain (RuvB-S)" evidence="9">
    <location>
        <begin position="166"/>
        <end position="236"/>
    </location>
</feature>
<comment type="caution">
    <text evidence="9">Lacks conserved residue(s) required for the propagation of feature annotation.</text>
</comment>
<keyword evidence="2 9" id="KW-0547">Nucleotide-binding</keyword>
<keyword evidence="3 9" id="KW-0227">DNA damage</keyword>
<gene>
    <name evidence="9 11" type="primary">ruvB</name>
    <name evidence="11" type="ORF">ELUMI_v1c06230</name>
</gene>
<dbReference type="NCBIfam" id="NF000868">
    <property type="entry name" value="PRK00080.1"/>
    <property type="match status" value="1"/>
</dbReference>
<dbReference type="Pfam" id="PF05496">
    <property type="entry name" value="RuvB_N"/>
    <property type="match status" value="1"/>
</dbReference>
<dbReference type="GO" id="GO:0006310">
    <property type="term" value="P:DNA recombination"/>
    <property type="evidence" value="ECO:0007669"/>
    <property type="project" value="UniProtKB-UniRule"/>
</dbReference>
<feature type="binding site" evidence="9">
    <location>
        <position position="202"/>
    </location>
    <ligand>
        <name>ATP</name>
        <dbReference type="ChEBI" id="CHEBI:30616"/>
    </ligand>
</feature>
<evidence type="ECO:0000256" key="3">
    <source>
        <dbReference type="ARBA" id="ARBA00022763"/>
    </source>
</evidence>
<evidence type="ECO:0000256" key="5">
    <source>
        <dbReference type="ARBA" id="ARBA00022840"/>
    </source>
</evidence>
<dbReference type="InterPro" id="IPR027417">
    <property type="entry name" value="P-loop_NTPase"/>
</dbReference>
<keyword evidence="8 9" id="KW-0234">DNA repair</keyword>
<evidence type="ECO:0000256" key="9">
    <source>
        <dbReference type="HAMAP-Rule" id="MF_00016"/>
    </source>
</evidence>
<dbReference type="SMART" id="SM00382">
    <property type="entry name" value="AAA"/>
    <property type="match status" value="1"/>
</dbReference>
<feature type="region of interest" description="Head domain (RuvB-H)" evidence="9">
    <location>
        <begin position="239"/>
        <end position="313"/>
    </location>
</feature>
<feature type="binding site" evidence="9">
    <location>
        <position position="5"/>
    </location>
    <ligand>
        <name>ATP</name>
        <dbReference type="ChEBI" id="CHEBI:30616"/>
    </ligand>
</feature>
<evidence type="ECO:0000256" key="6">
    <source>
        <dbReference type="ARBA" id="ARBA00023125"/>
    </source>
</evidence>
<reference evidence="11 12" key="1">
    <citation type="submission" date="2017-11" db="EMBL/GenBank/DDBJ databases">
        <title>Genome sequence of Entomoplasma luminosum PIMN-1 (ATCC 49195).</title>
        <authorList>
            <person name="Lo W.-S."/>
            <person name="Gasparich G.E."/>
            <person name="Kuo C.-H."/>
        </authorList>
    </citation>
    <scope>NUCLEOTIDE SEQUENCE [LARGE SCALE GENOMIC DNA]</scope>
    <source>
        <strain evidence="11 12">PIMN-1</strain>
    </source>
</reference>
<dbReference type="Pfam" id="PF05491">
    <property type="entry name" value="WHD_RuvB"/>
    <property type="match status" value="1"/>
</dbReference>
<name>A0A2K8NU18_9MOLU</name>
<proteinExistence type="inferred from homology"/>
<feature type="binding site" evidence="9">
    <location>
        <position position="291"/>
    </location>
    <ligand>
        <name>DNA</name>
        <dbReference type="ChEBI" id="CHEBI:16991"/>
    </ligand>
</feature>
<dbReference type="OrthoDB" id="9804478at2"/>
<evidence type="ECO:0000256" key="4">
    <source>
        <dbReference type="ARBA" id="ARBA00022801"/>
    </source>
</evidence>
<keyword evidence="12" id="KW-1185">Reference proteome</keyword>
<dbReference type="Pfam" id="PF17864">
    <property type="entry name" value="AAA_lid_4"/>
    <property type="match status" value="1"/>
</dbReference>
<dbReference type="PANTHER" id="PTHR42848">
    <property type="match status" value="1"/>
</dbReference>
<dbReference type="InterPro" id="IPR041445">
    <property type="entry name" value="AAA_lid_4"/>
</dbReference>
<keyword evidence="7 9" id="KW-0233">DNA recombination</keyword>
<keyword evidence="6 9" id="KW-0238">DNA-binding</keyword>
<evidence type="ECO:0000256" key="8">
    <source>
        <dbReference type="ARBA" id="ARBA00023204"/>
    </source>
</evidence>
<evidence type="ECO:0000256" key="1">
    <source>
        <dbReference type="ARBA" id="ARBA00022490"/>
    </source>
</evidence>
<comment type="subcellular location">
    <subcellularLocation>
        <location evidence="9">Cytoplasm</location>
    </subcellularLocation>
</comment>